<name>A0ABU2G1P7_9EURY</name>
<comment type="caution">
    <text evidence="1">The sequence shown here is derived from an EMBL/GenBank/DDBJ whole genome shotgun (WGS) entry which is preliminary data.</text>
</comment>
<dbReference type="Gene3D" id="1.10.10.10">
    <property type="entry name" value="Winged helix-like DNA-binding domain superfamily/Winged helix DNA-binding domain"/>
    <property type="match status" value="1"/>
</dbReference>
<dbReference type="InterPro" id="IPR036388">
    <property type="entry name" value="WH-like_DNA-bd_sf"/>
</dbReference>
<dbReference type="Proteomes" id="UP001254813">
    <property type="component" value="Unassembled WGS sequence"/>
</dbReference>
<keyword evidence="2" id="KW-1185">Reference proteome</keyword>
<accession>A0ABU2G1P7</accession>
<protein>
    <submittedName>
        <fullName evidence="1">ArsR family transcriptional regulator</fullName>
    </submittedName>
</protein>
<sequence length="103" mass="11479">MKLSLPTDFDILEALSDGRRNSAANLAYIIGRDRSCINTRLPVLADYRLLARVGPAPRSGLYEITERGRAALDHREDYRRSEADFEDLLTAELSPSDDEVPSG</sequence>
<evidence type="ECO:0000313" key="2">
    <source>
        <dbReference type="Proteomes" id="UP001254813"/>
    </source>
</evidence>
<gene>
    <name evidence="1" type="ORF">NDI79_07930</name>
</gene>
<proteinExistence type="predicted"/>
<dbReference type="EMBL" id="JAMQOQ010000002">
    <property type="protein sequence ID" value="MDS0294098.1"/>
    <property type="molecule type" value="Genomic_DNA"/>
</dbReference>
<dbReference type="RefSeq" id="WP_310927945.1">
    <property type="nucleotide sequence ID" value="NZ_JAMQOQ010000002.1"/>
</dbReference>
<organism evidence="1 2">
    <name type="scientific">Halogeometricum luteum</name>
    <dbReference type="NCBI Taxonomy" id="2950537"/>
    <lineage>
        <taxon>Archaea</taxon>
        <taxon>Methanobacteriati</taxon>
        <taxon>Methanobacteriota</taxon>
        <taxon>Stenosarchaea group</taxon>
        <taxon>Halobacteria</taxon>
        <taxon>Halobacteriales</taxon>
        <taxon>Haloferacaceae</taxon>
        <taxon>Halogeometricum</taxon>
    </lineage>
</organism>
<reference evidence="1 2" key="1">
    <citation type="submission" date="2022-06" db="EMBL/GenBank/DDBJ databases">
        <title>Halogeometricum sp. a new haloarchaeum isolate from saline soil.</title>
        <authorList>
            <person name="Strakova D."/>
            <person name="Galisteo C."/>
            <person name="Sanchez-Porro C."/>
            <person name="Ventosa A."/>
        </authorList>
    </citation>
    <scope>NUCLEOTIDE SEQUENCE [LARGE SCALE GENOMIC DNA]</scope>
    <source>
        <strain evidence="2">S3BR25-2</strain>
    </source>
</reference>
<evidence type="ECO:0000313" key="1">
    <source>
        <dbReference type="EMBL" id="MDS0294098.1"/>
    </source>
</evidence>
<dbReference type="SUPFAM" id="SSF46785">
    <property type="entry name" value="Winged helix' DNA-binding domain"/>
    <property type="match status" value="1"/>
</dbReference>
<dbReference type="InterPro" id="IPR036390">
    <property type="entry name" value="WH_DNA-bd_sf"/>
</dbReference>